<sequence>MSQKETFLRIHPHDNVLVALQNLELGTVINFEGESFPLVDRVAAKHKFAINELAQGAEIYMYGVLVGKATVTIPKGGLLTTANVHHASEGFHLGERKLSWHQPDTSNFAGKTFNGYHRADGSVGTANYWIVVPLVFCENRNIQVLKEALVDKLGYKKAKSYEGDVEQLMELYQAGKSVEEILNADIQLSADKPNSKRLFKNIDGIKFLNHSMGCGGTKDDSDALCGLIAGYITHPNVAGATVLSLGCQHAQVSILQAEIAKRDPAFNKPMVVLEQQKVGTESELLKQALKQTFAGLVQANQTQRQPAPLSKLCIGMECGGSDGFSGISANPALGYVSDLLVTMGGSVILAEFPELCGVEQELSDRCADEETANRFMQLMTTYNARAEADGSGFYANPSPGNIRDGLITDAIKSAGAAKKGGTSPVTAVLDYPEKVTKPGLNLLCTPGSDVESTTAEVGSGANIVLFTTGLGTPTGNPITPVIKLSTNTVMFERMPDIIDINCGTIIEGDETIQQAGERILNYVIHVANGEVEPKSVKLGQDDFIPWKRGVSL</sequence>
<dbReference type="OrthoDB" id="9804574at2"/>
<dbReference type="GO" id="GO:0016829">
    <property type="term" value="F:lyase activity"/>
    <property type="evidence" value="ECO:0007669"/>
    <property type="project" value="UniProtKB-KW"/>
</dbReference>
<reference evidence="4 5" key="1">
    <citation type="journal article" date="2013" name="J. Microbiol.">
        <title>Mucilaginibacter ginsenosidivorax sp. nov., with ginsenoside converting activity isolated from sediment.</title>
        <authorList>
            <person name="Kim J.K."/>
            <person name="Choi T.E."/>
            <person name="Liu Q.M."/>
            <person name="Park H.Y."/>
            <person name="Yi T.H."/>
            <person name="Yoon M.H."/>
            <person name="Kim S.C."/>
            <person name="Im W.T."/>
        </authorList>
    </citation>
    <scope>NUCLEOTIDE SEQUENCE [LARGE SCALE GENOMIC DNA]</scope>
    <source>
        <strain evidence="4 5">KHI28</strain>
    </source>
</reference>
<dbReference type="PANTHER" id="PTHR30536:SF5">
    <property type="entry name" value="ALTRONATE DEHYDRATASE"/>
    <property type="match status" value="1"/>
</dbReference>
<evidence type="ECO:0000259" key="3">
    <source>
        <dbReference type="SMART" id="SM00858"/>
    </source>
</evidence>
<keyword evidence="2" id="KW-0456">Lyase</keyword>
<dbReference type="Gene3D" id="2.30.130.110">
    <property type="match status" value="1"/>
</dbReference>
<accession>A0A5B8W5Q4</accession>
<evidence type="ECO:0000256" key="2">
    <source>
        <dbReference type="ARBA" id="ARBA00023239"/>
    </source>
</evidence>
<dbReference type="GO" id="GO:0019698">
    <property type="term" value="P:D-galacturonate catabolic process"/>
    <property type="evidence" value="ECO:0007669"/>
    <property type="project" value="TreeGrafter"/>
</dbReference>
<dbReference type="SMART" id="SM00858">
    <property type="entry name" value="SAF"/>
    <property type="match status" value="1"/>
</dbReference>
<dbReference type="PANTHER" id="PTHR30536">
    <property type="entry name" value="ALTRONATE/GALACTARATE DEHYDRATASE"/>
    <property type="match status" value="1"/>
</dbReference>
<dbReference type="Proteomes" id="UP000321362">
    <property type="component" value="Chromosome"/>
</dbReference>
<dbReference type="InterPro" id="IPR052172">
    <property type="entry name" value="UxaA_altronate/galactarate_dh"/>
</dbReference>
<organism evidence="4 5">
    <name type="scientific">Mucilaginibacter ginsenosidivorax</name>
    <dbReference type="NCBI Taxonomy" id="862126"/>
    <lineage>
        <taxon>Bacteria</taxon>
        <taxon>Pseudomonadati</taxon>
        <taxon>Bacteroidota</taxon>
        <taxon>Sphingobacteriia</taxon>
        <taxon>Sphingobacteriales</taxon>
        <taxon>Sphingobacteriaceae</taxon>
        <taxon>Mucilaginibacter</taxon>
    </lineage>
</organism>
<dbReference type="EMBL" id="CP042437">
    <property type="protein sequence ID" value="QEC79410.1"/>
    <property type="molecule type" value="Genomic_DNA"/>
</dbReference>
<dbReference type="InterPro" id="IPR048332">
    <property type="entry name" value="GD_AH_C"/>
</dbReference>
<dbReference type="RefSeq" id="WP_147058983.1">
    <property type="nucleotide sequence ID" value="NZ_CP042437.1"/>
</dbReference>
<keyword evidence="5" id="KW-1185">Reference proteome</keyword>
<dbReference type="InterPro" id="IPR013974">
    <property type="entry name" value="SAF"/>
</dbReference>
<name>A0A5B8W5Q4_9SPHI</name>
<dbReference type="Pfam" id="PF20629">
    <property type="entry name" value="GD_AH_C"/>
    <property type="match status" value="1"/>
</dbReference>
<comment type="similarity">
    <text evidence="1">Belongs to the UxaA family.</text>
</comment>
<dbReference type="CDD" id="cd11613">
    <property type="entry name" value="SAF_AH_GD"/>
    <property type="match status" value="1"/>
</dbReference>
<proteinExistence type="inferred from homology"/>
<dbReference type="InterPro" id="IPR044144">
    <property type="entry name" value="SAF_UxaA/GarD"/>
</dbReference>
<evidence type="ECO:0000256" key="1">
    <source>
        <dbReference type="ARBA" id="ARBA00010986"/>
    </source>
</evidence>
<dbReference type="InterPro" id="IPR007392">
    <property type="entry name" value="GD_AH_second"/>
</dbReference>
<gene>
    <name evidence="4" type="ORF">FSB76_26950</name>
</gene>
<protein>
    <submittedName>
        <fullName evidence="4">Altronate dehydratase</fullName>
    </submittedName>
</protein>
<evidence type="ECO:0000313" key="4">
    <source>
        <dbReference type="EMBL" id="QEC79410.1"/>
    </source>
</evidence>
<dbReference type="AlphaFoldDB" id="A0A5B8W5Q4"/>
<dbReference type="KEGG" id="mgk:FSB76_26950"/>
<feature type="domain" description="SAF" evidence="3">
    <location>
        <begin position="14"/>
        <end position="85"/>
    </location>
</feature>
<dbReference type="Pfam" id="PF08666">
    <property type="entry name" value="SAF"/>
    <property type="match status" value="1"/>
</dbReference>
<dbReference type="Pfam" id="PF04295">
    <property type="entry name" value="GD_AH_second"/>
    <property type="match status" value="1"/>
</dbReference>
<evidence type="ECO:0000313" key="5">
    <source>
        <dbReference type="Proteomes" id="UP000321362"/>
    </source>
</evidence>